<dbReference type="GO" id="GO:0009341">
    <property type="term" value="C:beta-galactosidase complex"/>
    <property type="evidence" value="ECO:0007669"/>
    <property type="project" value="TreeGrafter"/>
</dbReference>
<evidence type="ECO:0000256" key="4">
    <source>
        <dbReference type="ARBA" id="ARBA00022801"/>
    </source>
</evidence>
<dbReference type="EC" id="3.2.1.23" evidence="3"/>
<proteinExistence type="inferred from homology"/>
<reference evidence="7" key="1">
    <citation type="submission" date="2018-05" db="EMBL/GenBank/DDBJ databases">
        <authorList>
            <person name="Lanie J.A."/>
            <person name="Ng W.-L."/>
            <person name="Kazmierczak K.M."/>
            <person name="Andrzejewski T.M."/>
            <person name="Davidsen T.M."/>
            <person name="Wayne K.J."/>
            <person name="Tettelin H."/>
            <person name="Glass J.I."/>
            <person name="Rusch D."/>
            <person name="Podicherti R."/>
            <person name="Tsui H.-C.T."/>
            <person name="Winkler M.E."/>
        </authorList>
    </citation>
    <scope>NUCLEOTIDE SEQUENCE</scope>
</reference>
<dbReference type="GO" id="GO:0005990">
    <property type="term" value="P:lactose catabolic process"/>
    <property type="evidence" value="ECO:0007669"/>
    <property type="project" value="TreeGrafter"/>
</dbReference>
<keyword evidence="4" id="KW-0378">Hydrolase</keyword>
<feature type="non-terminal residue" evidence="7">
    <location>
        <position position="192"/>
    </location>
</feature>
<dbReference type="InterPro" id="IPR008979">
    <property type="entry name" value="Galactose-bd-like_sf"/>
</dbReference>
<gene>
    <name evidence="7" type="ORF">METZ01_LOCUS421180</name>
</gene>
<dbReference type="InterPro" id="IPR050347">
    <property type="entry name" value="Bact_Beta-galactosidase"/>
</dbReference>
<dbReference type="PANTHER" id="PTHR46323">
    <property type="entry name" value="BETA-GALACTOSIDASE"/>
    <property type="match status" value="1"/>
</dbReference>
<evidence type="ECO:0000256" key="1">
    <source>
        <dbReference type="ARBA" id="ARBA00001412"/>
    </source>
</evidence>
<dbReference type="GO" id="GO:0004565">
    <property type="term" value="F:beta-galactosidase activity"/>
    <property type="evidence" value="ECO:0007669"/>
    <property type="project" value="UniProtKB-EC"/>
</dbReference>
<sequence>MNKPIVFVFLFIFMGTLVQGQTEYWEDPAMIGENKEPGHATLIPFDNLDQALLGDRLASAHFLSLNGTWKFNWVPKPDERPLEFFNLDYNVNNWVNINVPSSWQLEGYGQPIYTNVKHPFPDPQPPIPPKDNNSVGSYKRTFSLPGTWNDGQIILHFDGVKSAFFIWINGKKVGYSQGSMTPAEFNITSYLL</sequence>
<dbReference type="PANTHER" id="PTHR46323:SF2">
    <property type="entry name" value="BETA-GALACTOSIDASE"/>
    <property type="match status" value="1"/>
</dbReference>
<dbReference type="InterPro" id="IPR006104">
    <property type="entry name" value="Glyco_hydro_2_N"/>
</dbReference>
<evidence type="ECO:0000259" key="6">
    <source>
        <dbReference type="Pfam" id="PF02837"/>
    </source>
</evidence>
<comment type="similarity">
    <text evidence="2">Belongs to the glycosyl hydrolase 2 family.</text>
</comment>
<dbReference type="Pfam" id="PF02837">
    <property type="entry name" value="Glyco_hydro_2_N"/>
    <property type="match status" value="1"/>
</dbReference>
<dbReference type="Gene3D" id="2.60.120.260">
    <property type="entry name" value="Galactose-binding domain-like"/>
    <property type="match status" value="1"/>
</dbReference>
<dbReference type="SUPFAM" id="SSF49785">
    <property type="entry name" value="Galactose-binding domain-like"/>
    <property type="match status" value="1"/>
</dbReference>
<evidence type="ECO:0000256" key="2">
    <source>
        <dbReference type="ARBA" id="ARBA00007401"/>
    </source>
</evidence>
<keyword evidence="5" id="KW-0326">Glycosidase</keyword>
<evidence type="ECO:0000256" key="5">
    <source>
        <dbReference type="ARBA" id="ARBA00023295"/>
    </source>
</evidence>
<dbReference type="EMBL" id="UINC01166396">
    <property type="protein sequence ID" value="SVD68326.1"/>
    <property type="molecule type" value="Genomic_DNA"/>
</dbReference>
<organism evidence="7">
    <name type="scientific">marine metagenome</name>
    <dbReference type="NCBI Taxonomy" id="408172"/>
    <lineage>
        <taxon>unclassified sequences</taxon>
        <taxon>metagenomes</taxon>
        <taxon>ecological metagenomes</taxon>
    </lineage>
</organism>
<dbReference type="AlphaFoldDB" id="A0A382XAX1"/>
<name>A0A382XAX1_9ZZZZ</name>
<comment type="catalytic activity">
    <reaction evidence="1">
        <text>Hydrolysis of terminal non-reducing beta-D-galactose residues in beta-D-galactosides.</text>
        <dbReference type="EC" id="3.2.1.23"/>
    </reaction>
</comment>
<accession>A0A382XAX1</accession>
<evidence type="ECO:0000313" key="7">
    <source>
        <dbReference type="EMBL" id="SVD68326.1"/>
    </source>
</evidence>
<feature type="domain" description="Glycosyl hydrolases family 2 sugar binding" evidence="6">
    <location>
        <begin position="64"/>
        <end position="191"/>
    </location>
</feature>
<evidence type="ECO:0000256" key="3">
    <source>
        <dbReference type="ARBA" id="ARBA00012756"/>
    </source>
</evidence>
<protein>
    <recommendedName>
        <fullName evidence="3">beta-galactosidase</fullName>
        <ecNumber evidence="3">3.2.1.23</ecNumber>
    </recommendedName>
</protein>